<evidence type="ECO:0000313" key="5">
    <source>
        <dbReference type="Proteomes" id="UP001498476"/>
    </source>
</evidence>
<dbReference type="SUPFAM" id="SSF69318">
    <property type="entry name" value="Integrin alpha N-terminal domain"/>
    <property type="match status" value="2"/>
</dbReference>
<keyword evidence="5" id="KW-1185">Reference proteome</keyword>
<dbReference type="InterPro" id="IPR013830">
    <property type="entry name" value="SGNH_hydro"/>
</dbReference>
<comment type="caution">
    <text evidence="4">The sequence shown here is derived from an EMBL/GenBank/DDBJ whole genome shotgun (WGS) entry which is preliminary data.</text>
</comment>
<protein>
    <recommendedName>
        <fullName evidence="3">SGNH hydrolase-type esterase domain-containing protein</fullName>
    </recommendedName>
</protein>
<dbReference type="InterPro" id="IPR036514">
    <property type="entry name" value="SGNH_hydro_sf"/>
</dbReference>
<accession>A0ABR1HNI6</accession>
<dbReference type="Proteomes" id="UP001498476">
    <property type="component" value="Unassembled WGS sequence"/>
</dbReference>
<dbReference type="InterPro" id="IPR028994">
    <property type="entry name" value="Integrin_alpha_N"/>
</dbReference>
<keyword evidence="1" id="KW-0732">Signal</keyword>
<dbReference type="Pfam" id="PF13472">
    <property type="entry name" value="Lipase_GDSL_2"/>
    <property type="match status" value="1"/>
</dbReference>
<dbReference type="PANTHER" id="PTHR30383">
    <property type="entry name" value="THIOESTERASE 1/PROTEASE 1/LYSOPHOSPHOLIPASE L1"/>
    <property type="match status" value="1"/>
</dbReference>
<organism evidence="4 5">
    <name type="scientific">Neonectria punicea</name>
    <dbReference type="NCBI Taxonomy" id="979145"/>
    <lineage>
        <taxon>Eukaryota</taxon>
        <taxon>Fungi</taxon>
        <taxon>Dikarya</taxon>
        <taxon>Ascomycota</taxon>
        <taxon>Pezizomycotina</taxon>
        <taxon>Sordariomycetes</taxon>
        <taxon>Hypocreomycetidae</taxon>
        <taxon>Hypocreales</taxon>
        <taxon>Nectriaceae</taxon>
        <taxon>Neonectria</taxon>
    </lineage>
</organism>
<gene>
    <name evidence="4" type="ORF">QQX98_001364</name>
</gene>
<dbReference type="PANTHER" id="PTHR30383:SF5">
    <property type="entry name" value="SGNH HYDROLASE-TYPE ESTERASE DOMAIN-CONTAINING PROTEIN"/>
    <property type="match status" value="1"/>
</dbReference>
<evidence type="ECO:0000256" key="1">
    <source>
        <dbReference type="ARBA" id="ARBA00022729"/>
    </source>
</evidence>
<evidence type="ECO:0000259" key="3">
    <source>
        <dbReference type="Pfam" id="PF13472"/>
    </source>
</evidence>
<proteinExistence type="predicted"/>
<name>A0ABR1HNI6_9HYPO</name>
<feature type="region of interest" description="Disordered" evidence="2">
    <location>
        <begin position="390"/>
        <end position="427"/>
    </location>
</feature>
<dbReference type="EMBL" id="JAZAVJ010000013">
    <property type="protein sequence ID" value="KAK7422803.1"/>
    <property type="molecule type" value="Genomic_DNA"/>
</dbReference>
<dbReference type="Gene3D" id="3.40.50.1110">
    <property type="entry name" value="SGNH hydrolase"/>
    <property type="match status" value="1"/>
</dbReference>
<evidence type="ECO:0000313" key="4">
    <source>
        <dbReference type="EMBL" id="KAK7422803.1"/>
    </source>
</evidence>
<dbReference type="Pfam" id="PF13517">
    <property type="entry name" value="FG-GAP_3"/>
    <property type="match status" value="1"/>
</dbReference>
<dbReference type="SUPFAM" id="SSF52266">
    <property type="entry name" value="SGNH hydrolase"/>
    <property type="match status" value="1"/>
</dbReference>
<dbReference type="Gene3D" id="2.130.10.130">
    <property type="entry name" value="Integrin alpha, N-terminal"/>
    <property type="match status" value="1"/>
</dbReference>
<evidence type="ECO:0000256" key="2">
    <source>
        <dbReference type="SAM" id="MobiDB-lite"/>
    </source>
</evidence>
<reference evidence="4 5" key="1">
    <citation type="journal article" date="2025" name="Microbiol. Resour. Announc.">
        <title>Draft genome sequences for Neonectria magnoliae and Neonectria punicea, canker pathogens of Liriodendron tulipifera and Acer saccharum in West Virginia.</title>
        <authorList>
            <person name="Petronek H.M."/>
            <person name="Kasson M.T."/>
            <person name="Metheny A.M."/>
            <person name="Stauder C.M."/>
            <person name="Lovett B."/>
            <person name="Lynch S.C."/>
            <person name="Garnas J.R."/>
            <person name="Kasson L.R."/>
            <person name="Stajich J.E."/>
        </authorList>
    </citation>
    <scope>NUCLEOTIDE SEQUENCE [LARGE SCALE GENOMIC DNA]</scope>
    <source>
        <strain evidence="4 5">NRRL 64653</strain>
    </source>
</reference>
<dbReference type="InterPro" id="IPR013517">
    <property type="entry name" value="FG-GAP"/>
</dbReference>
<dbReference type="CDD" id="cd01833">
    <property type="entry name" value="XynB_like"/>
    <property type="match status" value="1"/>
</dbReference>
<feature type="domain" description="SGNH hydrolase-type esterase" evidence="3">
    <location>
        <begin position="188"/>
        <end position="372"/>
    </location>
</feature>
<sequence>MENGKPSVPVEQRADLDNYIRNQGRVWFHELLHIDWAAAVDTINHIRDLKAYYHQTEDVIVKAAMYGASLNKALARWKYDPAYWIKRNADSLTMYAMAKIDADGTTTILDPEKWDVCNAAADGEGPWDDGVFFNSSTGFADRSMFPEEYLVQYDAWREEAMAQAKPLSIKNVSPVKAVKPGTTLRILCVGDSITYGYLSEQDGGDGNGYRLQLRKDLSKDKVVFAGTRSVGTMENGNFAAWPGKTIKFIGDNVGLSLKQRPNIILLHAGTNDMDDRPERSTEGNDPAGVAERLGNLIDQMIKACPDATILVAMIIDTCDPHKSPRTPEYQSMIPRVVRKRRSAGHKVLAVDFTTFPQGDLRDCIHPTNAGYRDMGDYWYDFITQIPNGWIKDPVGDDPAQSESGSDKNGGIATDIPAPDRGDYPIEPTSKSHVRAAAEAASEGGTRSCKSLPLWESTGQIASNAGKTGDWQFKRNWVKAGQVADGIGKAGKNVRLHDMDGDGKADYVWLDPDNGQLICWINNLPDGWVRAGNNGGIIGDGTGSPSERVYLALDDYLIVNPDNGAVRVWWNEGPDANANNGWKWTMGGEIAEGAKHANLATLRFPDINGDGRADYVFIGKGGALVHWMNTGSDGSRQIEWVSRKGIATGEIENISKLVLADIDGGGRDDYLIWDDDAGLGGFLNQPSNREGVPVWVNQGLSKSIAHGVNVDPATVFLADMDGDGKADYAHIDKNGAVNLWYNRGTTENYMAIDGVRFADIDGDGRDDYIWLDPDSGPPSVHLNKGLDDDTNFGWKWAPMNGGNPIAAGVAPADQVRFADINGDGKDDYIVVDAKTGGLRAYINEGKTDSEYGWRFRPIGKVANGGWGKGANVRLADIDGDGFDDYIYLDAGGATITYRNDWNEDNPIDSWVRMKGADAVGIGQRPEEIEFYDINGDGKADYVWTSPLDGRVRVWLNHYPNDPPWRAAGEIAGGVGTSGLNVRFATLQKTGRASYVAINRTPEPWQHGSTAATASGRCRLQSRAQLWVVFEGTAEEALDVCDSGNIQTEAASEDMQTPNFPTKISSFKAHGEKGCKYSGTKDEHTETLSTALGRV</sequence>
<dbReference type="InterPro" id="IPR051532">
    <property type="entry name" value="Ester_Hydrolysis_Enzymes"/>
</dbReference>